<evidence type="ECO:0000313" key="2">
    <source>
        <dbReference type="Proteomes" id="UP000245626"/>
    </source>
</evidence>
<keyword evidence="2" id="KW-1185">Reference proteome</keyword>
<sequence length="153" mass="17683">MIPRTLFFPFHSLKPFSFVRFQSANPAFPSILHTFAHPEPQSTGCVQQYQGFHHPRSPRRRMSAFIVARNITFAKNKRFFLHPRPWHSDPLARRLSIKTPRSKVQTLRQQPSRYPSGVQGGEGDQPLVFDERKTNEAPRAGWNAKTMGKFVQV</sequence>
<protein>
    <submittedName>
        <fullName evidence="1">Uncharacterized protein</fullName>
    </submittedName>
</protein>
<reference evidence="1 2" key="1">
    <citation type="journal article" date="2018" name="Mol. Biol. Evol.">
        <title>Broad Genomic Sampling Reveals a Smut Pathogenic Ancestry of the Fungal Clade Ustilaginomycotina.</title>
        <authorList>
            <person name="Kijpornyongpan T."/>
            <person name="Mondo S.J."/>
            <person name="Barry K."/>
            <person name="Sandor L."/>
            <person name="Lee J."/>
            <person name="Lipzen A."/>
            <person name="Pangilinan J."/>
            <person name="LaButti K."/>
            <person name="Hainaut M."/>
            <person name="Henrissat B."/>
            <person name="Grigoriev I.V."/>
            <person name="Spatafora J.W."/>
            <person name="Aime M.C."/>
        </authorList>
    </citation>
    <scope>NUCLEOTIDE SEQUENCE [LARGE SCALE GENOMIC DNA]</scope>
    <source>
        <strain evidence="1 2">SA 807</strain>
    </source>
</reference>
<gene>
    <name evidence="1" type="ORF">IE53DRAFT_161641</name>
</gene>
<proteinExistence type="predicted"/>
<name>A0ACD0NTT0_9BASI</name>
<evidence type="ECO:0000313" key="1">
    <source>
        <dbReference type="EMBL" id="PWN49140.1"/>
    </source>
</evidence>
<organism evidence="1 2">
    <name type="scientific">Violaceomyces palustris</name>
    <dbReference type="NCBI Taxonomy" id="1673888"/>
    <lineage>
        <taxon>Eukaryota</taxon>
        <taxon>Fungi</taxon>
        <taxon>Dikarya</taxon>
        <taxon>Basidiomycota</taxon>
        <taxon>Ustilaginomycotina</taxon>
        <taxon>Ustilaginomycetes</taxon>
        <taxon>Violaceomycetales</taxon>
        <taxon>Violaceomycetaceae</taxon>
        <taxon>Violaceomyces</taxon>
    </lineage>
</organism>
<dbReference type="Proteomes" id="UP000245626">
    <property type="component" value="Unassembled WGS sequence"/>
</dbReference>
<dbReference type="EMBL" id="KZ820092">
    <property type="protein sequence ID" value="PWN49140.1"/>
    <property type="molecule type" value="Genomic_DNA"/>
</dbReference>
<accession>A0ACD0NTT0</accession>